<organism evidence="3">
    <name type="scientific">Minutocellus polymorphus</name>
    <dbReference type="NCBI Taxonomy" id="265543"/>
    <lineage>
        <taxon>Eukaryota</taxon>
        <taxon>Sar</taxon>
        <taxon>Stramenopiles</taxon>
        <taxon>Ochrophyta</taxon>
        <taxon>Bacillariophyta</taxon>
        <taxon>Mediophyceae</taxon>
        <taxon>Cymatosirophycidae</taxon>
        <taxon>Cymatosirales</taxon>
        <taxon>Cymatosiraceae</taxon>
        <taxon>Minutocellus</taxon>
    </lineage>
</organism>
<feature type="compositionally biased region" description="Basic and acidic residues" evidence="1">
    <location>
        <begin position="23"/>
        <end position="36"/>
    </location>
</feature>
<feature type="region of interest" description="Disordered" evidence="1">
    <location>
        <begin position="1"/>
        <end position="39"/>
    </location>
</feature>
<keyword evidence="2" id="KW-0472">Membrane</keyword>
<evidence type="ECO:0000256" key="2">
    <source>
        <dbReference type="SAM" id="Phobius"/>
    </source>
</evidence>
<keyword evidence="2" id="KW-1133">Transmembrane helix</keyword>
<proteinExistence type="predicted"/>
<dbReference type="AlphaFoldDB" id="A0A6U0KDV4"/>
<sequence>MSPPKYGAIASSDEEQAQQQQSDFEKVEGAEERGPSDYEMGQTYYLKPSKSKKALVRGLVPIIIALLIIGGVGYYFFEDVLNPGGGHHGGGKGEVATTSEVVKSTTKHIPLAPKVDEGGEDAPPSASAGDSEKPKDSSSSSSGSCAAHPKCVATGLTGMCCPAAGGIMLECCK</sequence>
<protein>
    <submittedName>
        <fullName evidence="3">Uncharacterized protein</fullName>
    </submittedName>
</protein>
<feature type="transmembrane region" description="Helical" evidence="2">
    <location>
        <begin position="54"/>
        <end position="77"/>
    </location>
</feature>
<accession>A0A6U0KDV4</accession>
<reference evidence="3" key="1">
    <citation type="submission" date="2021-01" db="EMBL/GenBank/DDBJ databases">
        <authorList>
            <person name="Corre E."/>
            <person name="Pelletier E."/>
            <person name="Niang G."/>
            <person name="Scheremetjew M."/>
            <person name="Finn R."/>
            <person name="Kale V."/>
            <person name="Holt S."/>
            <person name="Cochrane G."/>
            <person name="Meng A."/>
            <person name="Brown T."/>
            <person name="Cohen L."/>
        </authorList>
    </citation>
    <scope>NUCLEOTIDE SEQUENCE</scope>
    <source>
        <strain evidence="3">CCMP3303</strain>
    </source>
</reference>
<keyword evidence="2" id="KW-0812">Transmembrane</keyword>
<dbReference type="EMBL" id="HBEJ01012508">
    <property type="protein sequence ID" value="CAD8373185.1"/>
    <property type="molecule type" value="Transcribed_RNA"/>
</dbReference>
<gene>
    <name evidence="3" type="ORF">MPOL1434_LOCUS7332</name>
</gene>
<name>A0A6U0KDV4_9STRA</name>
<feature type="region of interest" description="Disordered" evidence="1">
    <location>
        <begin position="87"/>
        <end position="146"/>
    </location>
</feature>
<evidence type="ECO:0000313" key="3">
    <source>
        <dbReference type="EMBL" id="CAD8373185.1"/>
    </source>
</evidence>
<evidence type="ECO:0000256" key="1">
    <source>
        <dbReference type="SAM" id="MobiDB-lite"/>
    </source>
</evidence>